<dbReference type="Proteomes" id="UP000663887">
    <property type="component" value="Unassembled WGS sequence"/>
</dbReference>
<gene>
    <name evidence="1" type="ORF">KQP761_LOCUS31657</name>
    <name evidence="3" type="ORF">MBJ925_LOCUS38088</name>
    <name evidence="2" type="ORF">WKI299_LOCUS5642</name>
    <name evidence="4" type="ORF">XDN619_LOCUS37091</name>
</gene>
<evidence type="ECO:0000313" key="4">
    <source>
        <dbReference type="EMBL" id="CAF2270787.1"/>
    </source>
</evidence>
<accession>A0A817ACL4</accession>
<proteinExistence type="predicted"/>
<dbReference type="EMBL" id="CAJNRG010019264">
    <property type="protein sequence ID" value="CAF2270787.1"/>
    <property type="molecule type" value="Genomic_DNA"/>
</dbReference>
<evidence type="ECO:0000313" key="3">
    <source>
        <dbReference type="EMBL" id="CAF2254309.1"/>
    </source>
</evidence>
<name>A0A817ACL4_9BILA</name>
<comment type="caution">
    <text evidence="3">The sequence shown here is derived from an EMBL/GenBank/DDBJ whole genome shotgun (WGS) entry which is preliminary data.</text>
</comment>
<dbReference type="EMBL" id="CAJNRF010001573">
    <property type="protein sequence ID" value="CAF2018219.1"/>
    <property type="molecule type" value="Genomic_DNA"/>
</dbReference>
<protein>
    <submittedName>
        <fullName evidence="3">Uncharacterized protein</fullName>
    </submittedName>
</protein>
<dbReference type="Proteomes" id="UP000663834">
    <property type="component" value="Unassembled WGS sequence"/>
</dbReference>
<dbReference type="Proteomes" id="UP000663824">
    <property type="component" value="Unassembled WGS sequence"/>
</dbReference>
<reference evidence="3" key="1">
    <citation type="submission" date="2021-02" db="EMBL/GenBank/DDBJ databases">
        <authorList>
            <person name="Nowell W R."/>
        </authorList>
    </citation>
    <scope>NUCLEOTIDE SEQUENCE</scope>
</reference>
<evidence type="ECO:0000313" key="5">
    <source>
        <dbReference type="Proteomes" id="UP000663824"/>
    </source>
</evidence>
<dbReference type="OrthoDB" id="9976058at2759"/>
<dbReference type="EMBL" id="CAJNRE010021247">
    <property type="protein sequence ID" value="CAF2254309.1"/>
    <property type="molecule type" value="Genomic_DNA"/>
</dbReference>
<evidence type="ECO:0000313" key="1">
    <source>
        <dbReference type="EMBL" id="CAF1659183.1"/>
    </source>
</evidence>
<evidence type="ECO:0000313" key="2">
    <source>
        <dbReference type="EMBL" id="CAF2018219.1"/>
    </source>
</evidence>
<dbReference type="EMBL" id="CAJNOW010017642">
    <property type="protein sequence ID" value="CAF1659183.1"/>
    <property type="molecule type" value="Genomic_DNA"/>
</dbReference>
<organism evidence="3 5">
    <name type="scientific">Rotaria magnacalcarata</name>
    <dbReference type="NCBI Taxonomy" id="392030"/>
    <lineage>
        <taxon>Eukaryota</taxon>
        <taxon>Metazoa</taxon>
        <taxon>Spiralia</taxon>
        <taxon>Gnathifera</taxon>
        <taxon>Rotifera</taxon>
        <taxon>Eurotatoria</taxon>
        <taxon>Bdelloidea</taxon>
        <taxon>Philodinida</taxon>
        <taxon>Philodinidae</taxon>
        <taxon>Rotaria</taxon>
    </lineage>
</organism>
<sequence length="115" mass="13045">MSLLMTGGRSASARRLSQAAIHGRNYQMLWSSINVQRCGSVSSMDPRRESGSFMHRRRALDLYGTKDVLFTHEQMKRTATRCGGDASSASFHAYRWVSNVNRHNSYLFLARQTIS</sequence>
<dbReference type="AlphaFoldDB" id="A0A817ACL4"/>
<dbReference type="Proteomes" id="UP000663856">
    <property type="component" value="Unassembled WGS sequence"/>
</dbReference>